<dbReference type="InterPro" id="IPR000961">
    <property type="entry name" value="AGC-kinase_C"/>
</dbReference>
<dbReference type="CDD" id="cd05580">
    <property type="entry name" value="STKc_PKA_like"/>
    <property type="match status" value="1"/>
</dbReference>
<dbReference type="PROSITE" id="PS51285">
    <property type="entry name" value="AGC_KINASE_CTER"/>
    <property type="match status" value="1"/>
</dbReference>
<evidence type="ECO:0000256" key="3">
    <source>
        <dbReference type="ARBA" id="ARBA00022741"/>
    </source>
</evidence>
<keyword evidence="3 6" id="KW-0547">Nucleotide-binding</keyword>
<comment type="similarity">
    <text evidence="7">Belongs to the protein kinase superfamily.</text>
</comment>
<evidence type="ECO:0000256" key="5">
    <source>
        <dbReference type="ARBA" id="ARBA00022840"/>
    </source>
</evidence>
<dbReference type="EMBL" id="CAMPGE010006193">
    <property type="protein sequence ID" value="CAI2365039.1"/>
    <property type="molecule type" value="Genomic_DNA"/>
</dbReference>
<dbReference type="GO" id="GO:0005524">
    <property type="term" value="F:ATP binding"/>
    <property type="evidence" value="ECO:0007669"/>
    <property type="project" value="UniProtKB-UniRule"/>
</dbReference>
<dbReference type="FunFam" id="3.30.200.20:FF:000042">
    <property type="entry name" value="Aurora kinase A"/>
    <property type="match status" value="1"/>
</dbReference>
<dbReference type="SUPFAM" id="SSF56112">
    <property type="entry name" value="Protein kinase-like (PK-like)"/>
    <property type="match status" value="1"/>
</dbReference>
<dbReference type="InterPro" id="IPR017441">
    <property type="entry name" value="Protein_kinase_ATP_BS"/>
</dbReference>
<evidence type="ECO:0000313" key="11">
    <source>
        <dbReference type="Proteomes" id="UP001295684"/>
    </source>
</evidence>
<dbReference type="PANTHER" id="PTHR24353:SF37">
    <property type="entry name" value="CAMP-DEPENDENT PROTEIN KINASE CATALYTIC SUBUNIT PRKX"/>
    <property type="match status" value="1"/>
</dbReference>
<name>A0AAD1X8N8_EUPCR</name>
<accession>A0AAD1X8N8</accession>
<dbReference type="Gene3D" id="1.10.510.10">
    <property type="entry name" value="Transferase(Phosphotransferase) domain 1"/>
    <property type="match status" value="1"/>
</dbReference>
<evidence type="ECO:0000256" key="2">
    <source>
        <dbReference type="ARBA" id="ARBA00022679"/>
    </source>
</evidence>
<feature type="domain" description="Protein kinase" evidence="8">
    <location>
        <begin position="70"/>
        <end position="325"/>
    </location>
</feature>
<feature type="domain" description="AGC-kinase C-terminal" evidence="9">
    <location>
        <begin position="326"/>
        <end position="379"/>
    </location>
</feature>
<dbReference type="FunFam" id="1.10.510.10:FF:000005">
    <property type="entry name" value="cAMP-dependent protein kinase catalytic subunit alpha"/>
    <property type="match status" value="1"/>
</dbReference>
<dbReference type="GO" id="GO:0004691">
    <property type="term" value="F:cAMP-dependent protein kinase activity"/>
    <property type="evidence" value="ECO:0007669"/>
    <property type="project" value="TreeGrafter"/>
</dbReference>
<organism evidence="10 11">
    <name type="scientific">Euplotes crassus</name>
    <dbReference type="NCBI Taxonomy" id="5936"/>
    <lineage>
        <taxon>Eukaryota</taxon>
        <taxon>Sar</taxon>
        <taxon>Alveolata</taxon>
        <taxon>Ciliophora</taxon>
        <taxon>Intramacronucleata</taxon>
        <taxon>Spirotrichea</taxon>
        <taxon>Hypotrichia</taxon>
        <taxon>Euplotida</taxon>
        <taxon>Euplotidae</taxon>
        <taxon>Moneuplotes</taxon>
    </lineage>
</organism>
<keyword evidence="4" id="KW-0418">Kinase</keyword>
<dbReference type="SMART" id="SM00220">
    <property type="entry name" value="S_TKc"/>
    <property type="match status" value="1"/>
</dbReference>
<keyword evidence="11" id="KW-1185">Reference proteome</keyword>
<evidence type="ECO:0000256" key="1">
    <source>
        <dbReference type="ARBA" id="ARBA00022527"/>
    </source>
</evidence>
<gene>
    <name evidence="10" type="ORF">ECRASSUSDP1_LOCUS6389</name>
</gene>
<feature type="binding site" evidence="6">
    <location>
        <position position="101"/>
    </location>
    <ligand>
        <name>ATP</name>
        <dbReference type="ChEBI" id="CHEBI:30616"/>
    </ligand>
</feature>
<evidence type="ECO:0000256" key="7">
    <source>
        <dbReference type="RuleBase" id="RU000304"/>
    </source>
</evidence>
<keyword evidence="1 7" id="KW-0723">Serine/threonine-protein kinase</keyword>
<evidence type="ECO:0000256" key="4">
    <source>
        <dbReference type="ARBA" id="ARBA00022777"/>
    </source>
</evidence>
<dbReference type="Gene3D" id="3.30.200.20">
    <property type="entry name" value="Phosphorylase Kinase, domain 1"/>
    <property type="match status" value="1"/>
</dbReference>
<dbReference type="InterPro" id="IPR008271">
    <property type="entry name" value="Ser/Thr_kinase_AS"/>
</dbReference>
<evidence type="ECO:0000259" key="8">
    <source>
        <dbReference type="PROSITE" id="PS50011"/>
    </source>
</evidence>
<evidence type="ECO:0000259" key="9">
    <source>
        <dbReference type="PROSITE" id="PS51285"/>
    </source>
</evidence>
<proteinExistence type="inferred from homology"/>
<dbReference type="Proteomes" id="UP001295684">
    <property type="component" value="Unassembled WGS sequence"/>
</dbReference>
<reference evidence="10" key="1">
    <citation type="submission" date="2023-07" db="EMBL/GenBank/DDBJ databases">
        <authorList>
            <consortium name="AG Swart"/>
            <person name="Singh M."/>
            <person name="Singh A."/>
            <person name="Seah K."/>
            <person name="Emmerich C."/>
        </authorList>
    </citation>
    <scope>NUCLEOTIDE SEQUENCE</scope>
    <source>
        <strain evidence="10">DP1</strain>
    </source>
</reference>
<dbReference type="GO" id="GO:0009653">
    <property type="term" value="P:anatomical structure morphogenesis"/>
    <property type="evidence" value="ECO:0007669"/>
    <property type="project" value="UniProtKB-ARBA"/>
</dbReference>
<evidence type="ECO:0000256" key="6">
    <source>
        <dbReference type="PROSITE-ProRule" id="PRU10141"/>
    </source>
</evidence>
<comment type="caution">
    <text evidence="10">The sequence shown here is derived from an EMBL/GenBank/DDBJ whole genome shotgun (WGS) entry which is preliminary data.</text>
</comment>
<dbReference type="PROSITE" id="PS00108">
    <property type="entry name" value="PROTEIN_KINASE_ST"/>
    <property type="match status" value="1"/>
</dbReference>
<dbReference type="PANTHER" id="PTHR24353">
    <property type="entry name" value="CYCLIC NUCLEOTIDE-DEPENDENT PROTEIN KINASE"/>
    <property type="match status" value="1"/>
</dbReference>
<dbReference type="PROSITE" id="PS00107">
    <property type="entry name" value="PROTEIN_KINASE_ATP"/>
    <property type="match status" value="1"/>
</dbReference>
<sequence length="379" mass="44104">MMKRCSFMELIGKKSIKTTLEMNMMIQMMKTEKLIKKNQANNKEEGGYLVQERGEESKQSDRRSLTIHDFDFLSTLGTGTFGRVRLVKFKHDPKCDPMALKMLKKTEIIRLKQVDHVRSEKKILETIRHPFIVQLQGTFQTESHVFMLLDYACGGELFSLLRREGRFANDVALFFATEIVLAFEYLHSKDIAYRDLKPENLLVDKDGHVRITDFGFAKVVKDKTFTLCGTPEYLAPEIIQSKGHTIYVDWWALGVLIFEMLAGYPPFYDDNPLGIYQKILDGYYEFPPYVESKARDLIKAFLTADKSIRLGCNRGSEEVKEHKWFKGVDWDVVNSREIPPPWVPKIRNNTDTQYFEKYPDSVETPSVPTKTQQDYFSYF</sequence>
<dbReference type="InterPro" id="IPR000719">
    <property type="entry name" value="Prot_kinase_dom"/>
</dbReference>
<dbReference type="SMART" id="SM00133">
    <property type="entry name" value="S_TK_X"/>
    <property type="match status" value="1"/>
</dbReference>
<dbReference type="AlphaFoldDB" id="A0AAD1X8N8"/>
<dbReference type="InterPro" id="IPR011009">
    <property type="entry name" value="Kinase-like_dom_sf"/>
</dbReference>
<evidence type="ECO:0000313" key="10">
    <source>
        <dbReference type="EMBL" id="CAI2365039.1"/>
    </source>
</evidence>
<dbReference type="PROSITE" id="PS50011">
    <property type="entry name" value="PROTEIN_KINASE_DOM"/>
    <property type="match status" value="1"/>
</dbReference>
<keyword evidence="5 6" id="KW-0067">ATP-binding</keyword>
<protein>
    <submittedName>
        <fullName evidence="10">Uncharacterized protein</fullName>
    </submittedName>
</protein>
<keyword evidence="2" id="KW-0808">Transferase</keyword>
<dbReference type="Pfam" id="PF00069">
    <property type="entry name" value="Pkinase"/>
    <property type="match status" value="1"/>
</dbReference>
<dbReference type="GO" id="GO:0005952">
    <property type="term" value="C:cAMP-dependent protein kinase complex"/>
    <property type="evidence" value="ECO:0007669"/>
    <property type="project" value="TreeGrafter"/>
</dbReference>